<name>A0ABW9AUL3_9BURK</name>
<dbReference type="PANTHER" id="PTHR10362">
    <property type="entry name" value="HISTIDINE AMMONIA-LYASE"/>
    <property type="match status" value="1"/>
</dbReference>
<dbReference type="InterPro" id="IPR024083">
    <property type="entry name" value="Fumarase/histidase_N"/>
</dbReference>
<sequence>MAVIRSDRPLDWAQVAAVAAGEPLELSAGTRARIAAARVLVEQIVERGIRAYGVNTGVGALCDVIVSPSEQRTLSRNILMSHAVGVGAPLGVAETRAIMAAAVNNFAHGHSGIRLEVADQLVALLNADCLPEVPAFGSVGYLSHMAHIALVCIGEGYVRFHGERLKGRDALQRLGLEPLVLEAKEGLSLVNGTPCVTGLAALALARAERLLDWTDMVASMSFENLRGQLAAFDEDSLALRISPGLNLVGGRMRAALADSGILAAVVGQRTQDPLSMRTIPHVHGAARDVLAATADVVNRELASITDNPIVAGTPEEPRVYSQAHAVGASIALAMDSLATAIAQVAAMAERRLDRLVNPLVSGLPAFLAEPGGTCSGFMIAQYTAASLVAQNRRLALPASLDGGITSALQEDHLCHATPAALKALEIIDNAGRIVAIELLAAAQAYDLQSIDAPRAPHTGALWQRVRRAVPTYRDDRPLADDMSVAFRMIADEAPPPLPNPGNIGPRPVRSVDGAEMMAPATLTNLAAAGHVRAAASIAVNDGQAAAHMA</sequence>
<evidence type="ECO:0000313" key="1">
    <source>
        <dbReference type="EMBL" id="MFM0003391.1"/>
    </source>
</evidence>
<dbReference type="Gene3D" id="1.10.275.10">
    <property type="entry name" value="Fumarase/aspartase (N-terminal domain)"/>
    <property type="match status" value="1"/>
</dbReference>
<dbReference type="SUPFAM" id="SSF48557">
    <property type="entry name" value="L-aspartase-like"/>
    <property type="match status" value="1"/>
</dbReference>
<keyword evidence="2" id="KW-1185">Reference proteome</keyword>
<dbReference type="EMBL" id="JAQQEZ010000013">
    <property type="protein sequence ID" value="MFM0003391.1"/>
    <property type="molecule type" value="Genomic_DNA"/>
</dbReference>
<evidence type="ECO:0000313" key="2">
    <source>
        <dbReference type="Proteomes" id="UP001629230"/>
    </source>
</evidence>
<dbReference type="CDD" id="cd00332">
    <property type="entry name" value="PAL-HAL"/>
    <property type="match status" value="1"/>
</dbReference>
<dbReference type="RefSeq" id="WP_408178447.1">
    <property type="nucleotide sequence ID" value="NZ_JAQQEZ010000013.1"/>
</dbReference>
<protein>
    <submittedName>
        <fullName evidence="1">Histidine ammonia-lyase</fullName>
    </submittedName>
</protein>
<gene>
    <name evidence="1" type="ORF">PQR57_20410</name>
</gene>
<organism evidence="1 2">
    <name type="scientific">Paraburkholderia dipogonis</name>
    <dbReference type="NCBI Taxonomy" id="1211383"/>
    <lineage>
        <taxon>Bacteria</taxon>
        <taxon>Pseudomonadati</taxon>
        <taxon>Pseudomonadota</taxon>
        <taxon>Betaproteobacteria</taxon>
        <taxon>Burkholderiales</taxon>
        <taxon>Burkholderiaceae</taxon>
        <taxon>Paraburkholderia</taxon>
    </lineage>
</organism>
<dbReference type="InterPro" id="IPR001106">
    <property type="entry name" value="Aromatic_Lyase"/>
</dbReference>
<accession>A0ABW9AUL3</accession>
<dbReference type="Proteomes" id="UP001629230">
    <property type="component" value="Unassembled WGS sequence"/>
</dbReference>
<proteinExistence type="predicted"/>
<dbReference type="Pfam" id="PF00221">
    <property type="entry name" value="Lyase_aromatic"/>
    <property type="match status" value="1"/>
</dbReference>
<dbReference type="InterPro" id="IPR008948">
    <property type="entry name" value="L-Aspartase-like"/>
</dbReference>
<comment type="caution">
    <text evidence="1">The sequence shown here is derived from an EMBL/GenBank/DDBJ whole genome shotgun (WGS) entry which is preliminary data.</text>
</comment>
<reference evidence="1 2" key="1">
    <citation type="journal article" date="2024" name="Chem. Sci.">
        <title>Discovery of megapolipeptins by genome mining of a Burkholderiales bacteria collection.</title>
        <authorList>
            <person name="Paulo B.S."/>
            <person name="Recchia M.J.J."/>
            <person name="Lee S."/>
            <person name="Fergusson C.H."/>
            <person name="Romanowski S.B."/>
            <person name="Hernandez A."/>
            <person name="Krull N."/>
            <person name="Liu D.Y."/>
            <person name="Cavanagh H."/>
            <person name="Bos A."/>
            <person name="Gray C.A."/>
            <person name="Murphy B.T."/>
            <person name="Linington R.G."/>
            <person name="Eustaquio A.S."/>
        </authorList>
    </citation>
    <scope>NUCLEOTIDE SEQUENCE [LARGE SCALE GENOMIC DNA]</scope>
    <source>
        <strain evidence="1 2">RL17-350-BIC-A</strain>
    </source>
</reference>
<dbReference type="Gene3D" id="1.20.200.10">
    <property type="entry name" value="Fumarase/aspartase (Central domain)"/>
    <property type="match status" value="1"/>
</dbReference>